<dbReference type="SUPFAM" id="SSF53474">
    <property type="entry name" value="alpha/beta-Hydrolases"/>
    <property type="match status" value="1"/>
</dbReference>
<dbReference type="AlphaFoldDB" id="A0A239W3P0"/>
<evidence type="ECO:0000256" key="4">
    <source>
        <dbReference type="SAM" id="MobiDB-lite"/>
    </source>
</evidence>
<reference evidence="7 8" key="1">
    <citation type="submission" date="2017-06" db="EMBL/GenBank/DDBJ databases">
        <authorList>
            <consortium name="Pathogen Informatics"/>
        </authorList>
    </citation>
    <scope>NUCLEOTIDE SEQUENCE [LARGE SCALE GENOMIC DNA]</scope>
    <source>
        <strain evidence="7 8">NCTC11865</strain>
    </source>
</reference>
<proteinExistence type="inferred from homology"/>
<gene>
    <name evidence="7" type="primary">tap</name>
    <name evidence="7" type="ORF">SAMEA4412665_00240</name>
</gene>
<keyword evidence="3 7" id="KW-0378">Hydrolase</keyword>
<dbReference type="GO" id="GO:0004177">
    <property type="term" value="F:aminopeptidase activity"/>
    <property type="evidence" value="ECO:0007669"/>
    <property type="project" value="UniProtKB-KW"/>
</dbReference>
<feature type="region of interest" description="Disordered" evidence="4">
    <location>
        <begin position="31"/>
        <end position="92"/>
    </location>
</feature>
<dbReference type="PROSITE" id="PS51257">
    <property type="entry name" value="PROKAR_LIPOPROTEIN"/>
    <property type="match status" value="1"/>
</dbReference>
<evidence type="ECO:0000256" key="2">
    <source>
        <dbReference type="ARBA" id="ARBA00022729"/>
    </source>
</evidence>
<dbReference type="Gene3D" id="3.40.50.1820">
    <property type="entry name" value="alpha/beta hydrolase"/>
    <property type="match status" value="1"/>
</dbReference>
<evidence type="ECO:0000259" key="6">
    <source>
        <dbReference type="Pfam" id="PF08386"/>
    </source>
</evidence>
<feature type="signal peptide" evidence="5">
    <location>
        <begin position="1"/>
        <end position="22"/>
    </location>
</feature>
<name>A0A239W3P0_9ACTN</name>
<dbReference type="PANTHER" id="PTHR43248">
    <property type="entry name" value="2-SUCCINYL-6-HYDROXY-2,4-CYCLOHEXADIENE-1-CARBOXYLATE SYNTHASE"/>
    <property type="match status" value="1"/>
</dbReference>
<evidence type="ECO:0000256" key="3">
    <source>
        <dbReference type="ARBA" id="ARBA00022801"/>
    </source>
</evidence>
<evidence type="ECO:0000256" key="5">
    <source>
        <dbReference type="SAM" id="SignalP"/>
    </source>
</evidence>
<evidence type="ECO:0000313" key="8">
    <source>
        <dbReference type="Proteomes" id="UP000215332"/>
    </source>
</evidence>
<keyword evidence="7" id="KW-0645">Protease</keyword>
<dbReference type="PANTHER" id="PTHR43248:SF29">
    <property type="entry name" value="TRIPEPTIDYL AMINOPEPTIDASE"/>
    <property type="match status" value="1"/>
</dbReference>
<evidence type="ECO:0000313" key="7">
    <source>
        <dbReference type="EMBL" id="SNV29117.1"/>
    </source>
</evidence>
<dbReference type="InterPro" id="IPR029058">
    <property type="entry name" value="AB_hydrolase_fold"/>
</dbReference>
<comment type="similarity">
    <text evidence="1">Belongs to the peptidase S33 family.</text>
</comment>
<accession>A0A239W3P0</accession>
<feature type="chain" id="PRO_5039683852" evidence="5">
    <location>
        <begin position="23"/>
        <end position="562"/>
    </location>
</feature>
<dbReference type="Proteomes" id="UP000215332">
    <property type="component" value="Chromosome 1"/>
</dbReference>
<dbReference type="EC" id="3.4.14.-" evidence="7"/>
<keyword evidence="2 5" id="KW-0732">Signal</keyword>
<dbReference type="InterPro" id="IPR013595">
    <property type="entry name" value="Pept_S33_TAP-like_C"/>
</dbReference>
<sequence>MRRDARRIITVICACLCLGLTACGGSSNNSQPYTTDAARTPSVAPSPTLGQPDPPVASFDPNQHKVIDHHGNPDRRKLNVPSSMPQGMKPASGRTMHSFLTQRITWNPCGDKYCAKVEVPLDWDHPEGPTITLALKKHAADKAHGSGKGHRSGKGQGATLFLNPGGPGGSGQEMLDTFETDQFADYDVIGWDPRGTGESTPVRCGTDAQTDAFHALDFTPHSQAEWNALTSGAKTFAQQCRQASGALLDHVSSIDSARDLDYLRYLVGDEKLTYLGVSYGTYLGAMYAELYPQRVGRMVLDSAVNITTKEPPSQQEVFDKSFHEFATWCAQPRSHCPLKGTPDQIVDQTKGFLDHLGSRRLTVRTVNKQAKLSETDAATGIALFLYLGRQGYQQLAGALSAALNDHDGSQLYAAAGYMYGRDPMSGKYDPTAYAFPAISCLDTGDDGMSEVRQDWDEARRKAPLLGEAMGADPVCAVWSTTPVPQLKLTAHAAAPIVVLGVTGDPATPYQQAQWMAQQLESAVLVTWKGSGHSAWSLGNQCLKDSVTRYINDGTVPKDGKIC</sequence>
<dbReference type="eggNOG" id="COG0596">
    <property type="taxonomic scope" value="Bacteria"/>
</dbReference>
<evidence type="ECO:0000256" key="1">
    <source>
        <dbReference type="ARBA" id="ARBA00010088"/>
    </source>
</evidence>
<organism evidence="7 8">
    <name type="scientific">Cutibacterium granulosum</name>
    <dbReference type="NCBI Taxonomy" id="33011"/>
    <lineage>
        <taxon>Bacteria</taxon>
        <taxon>Bacillati</taxon>
        <taxon>Actinomycetota</taxon>
        <taxon>Actinomycetes</taxon>
        <taxon>Propionibacteriales</taxon>
        <taxon>Propionibacteriaceae</taxon>
        <taxon>Cutibacterium</taxon>
    </lineage>
</organism>
<keyword evidence="7" id="KW-0031">Aminopeptidase</keyword>
<feature type="domain" description="Peptidase S33 tripeptidyl aminopeptidase-like C-terminal" evidence="6">
    <location>
        <begin position="463"/>
        <end position="562"/>
    </location>
</feature>
<dbReference type="EMBL" id="LT906441">
    <property type="protein sequence ID" value="SNV29117.1"/>
    <property type="molecule type" value="Genomic_DNA"/>
</dbReference>
<dbReference type="KEGG" id="cgrn:4412665_00240"/>
<dbReference type="InterPro" id="IPR051601">
    <property type="entry name" value="Serine_prot/Carboxylest_S33"/>
</dbReference>
<dbReference type="Pfam" id="PF08386">
    <property type="entry name" value="Abhydrolase_4"/>
    <property type="match status" value="1"/>
</dbReference>
<protein>
    <submittedName>
        <fullName evidence="7">Tripeptidyl aminopeptidase</fullName>
        <ecNumber evidence="7">3.4.14.-</ecNumber>
    </submittedName>
</protein>
<feature type="compositionally biased region" description="Basic and acidic residues" evidence="4">
    <location>
        <begin position="62"/>
        <end position="77"/>
    </location>
</feature>